<reference evidence="1 2" key="1">
    <citation type="submission" date="2019-07" db="EMBL/GenBank/DDBJ databases">
        <title>complete genome sequencing of Ornithinimicrobium sp. H23M54.</title>
        <authorList>
            <person name="Bae J.-W."/>
            <person name="Lee S.-Y."/>
        </authorList>
    </citation>
    <scope>NUCLEOTIDE SEQUENCE [LARGE SCALE GENOMIC DNA]</scope>
    <source>
        <strain evidence="1 2">H23M54</strain>
    </source>
</reference>
<sequence>MAGKGKNEGLSLWYRFWWKFRYMGYHIFGPAQLDGARDPQQRMRLKRAAKVEMARGARLAREAGQTT</sequence>
<evidence type="ECO:0000313" key="1">
    <source>
        <dbReference type="EMBL" id="QDO88597.1"/>
    </source>
</evidence>
<dbReference type="RefSeq" id="WP_143783275.1">
    <property type="nucleotide sequence ID" value="NZ_CP041616.1"/>
</dbReference>
<gene>
    <name evidence="1" type="ORF">FNH13_09835</name>
</gene>
<organism evidence="1 2">
    <name type="scientific">Ornithinimicrobium ciconiae</name>
    <dbReference type="NCBI Taxonomy" id="2594265"/>
    <lineage>
        <taxon>Bacteria</taxon>
        <taxon>Bacillati</taxon>
        <taxon>Actinomycetota</taxon>
        <taxon>Actinomycetes</taxon>
        <taxon>Micrococcales</taxon>
        <taxon>Ornithinimicrobiaceae</taxon>
        <taxon>Ornithinimicrobium</taxon>
    </lineage>
</organism>
<evidence type="ECO:0000313" key="2">
    <source>
        <dbReference type="Proteomes" id="UP000315395"/>
    </source>
</evidence>
<dbReference type="OrthoDB" id="3831159at2"/>
<protein>
    <submittedName>
        <fullName evidence="1">Uncharacterized protein</fullName>
    </submittedName>
</protein>
<accession>A0A516GAQ4</accession>
<dbReference type="KEGG" id="orz:FNH13_09835"/>
<dbReference type="Proteomes" id="UP000315395">
    <property type="component" value="Chromosome"/>
</dbReference>
<dbReference type="EMBL" id="CP041616">
    <property type="protein sequence ID" value="QDO88597.1"/>
    <property type="molecule type" value="Genomic_DNA"/>
</dbReference>
<keyword evidence="2" id="KW-1185">Reference proteome</keyword>
<name>A0A516GAQ4_9MICO</name>
<proteinExistence type="predicted"/>
<dbReference type="AlphaFoldDB" id="A0A516GAQ4"/>